<feature type="transmembrane region" description="Helical" evidence="8">
    <location>
        <begin position="191"/>
        <end position="210"/>
    </location>
</feature>
<evidence type="ECO:0000256" key="8">
    <source>
        <dbReference type="SAM" id="Phobius"/>
    </source>
</evidence>
<dbReference type="PANTHER" id="PTHR43065">
    <property type="entry name" value="SENSOR HISTIDINE KINASE"/>
    <property type="match status" value="1"/>
</dbReference>
<comment type="caution">
    <text evidence="11">The sequence shown here is derived from an EMBL/GenBank/DDBJ whole genome shotgun (WGS) entry which is preliminary data.</text>
</comment>
<evidence type="ECO:0000256" key="3">
    <source>
        <dbReference type="ARBA" id="ARBA00012438"/>
    </source>
</evidence>
<dbReference type="Gene3D" id="1.10.287.130">
    <property type="match status" value="1"/>
</dbReference>
<dbReference type="PRINTS" id="PR00344">
    <property type="entry name" value="BCTRLSENSOR"/>
</dbReference>
<protein>
    <recommendedName>
        <fullName evidence="3">histidine kinase</fullName>
        <ecNumber evidence="3">2.7.13.3</ecNumber>
    </recommendedName>
</protein>
<dbReference type="Pfam" id="PF00512">
    <property type="entry name" value="HisKA"/>
    <property type="match status" value="1"/>
</dbReference>
<gene>
    <name evidence="11" type="ORF">EDC39_10187</name>
</gene>
<dbReference type="SUPFAM" id="SSF55874">
    <property type="entry name" value="ATPase domain of HSP90 chaperone/DNA topoisomerase II/histidine kinase"/>
    <property type="match status" value="1"/>
</dbReference>
<accession>A0A5D3WMY2</accession>
<dbReference type="Gene3D" id="3.30.565.10">
    <property type="entry name" value="Histidine kinase-like ATPase, C-terminal domain"/>
    <property type="match status" value="1"/>
</dbReference>
<organism evidence="11 12">
    <name type="scientific">Geothermobacter ehrlichii</name>
    <dbReference type="NCBI Taxonomy" id="213224"/>
    <lineage>
        <taxon>Bacteria</taxon>
        <taxon>Pseudomonadati</taxon>
        <taxon>Thermodesulfobacteriota</taxon>
        <taxon>Desulfuromonadia</taxon>
        <taxon>Desulfuromonadales</taxon>
        <taxon>Geothermobacteraceae</taxon>
        <taxon>Geothermobacter</taxon>
    </lineage>
</organism>
<dbReference type="InterPro" id="IPR036890">
    <property type="entry name" value="HATPase_C_sf"/>
</dbReference>
<dbReference type="Pfam" id="PF00672">
    <property type="entry name" value="HAMP"/>
    <property type="match status" value="1"/>
</dbReference>
<dbReference type="InterPro" id="IPR003594">
    <property type="entry name" value="HATPase_dom"/>
</dbReference>
<evidence type="ECO:0000256" key="6">
    <source>
        <dbReference type="ARBA" id="ARBA00022777"/>
    </source>
</evidence>
<dbReference type="SUPFAM" id="SSF47384">
    <property type="entry name" value="Homodimeric domain of signal transducing histidine kinase"/>
    <property type="match status" value="1"/>
</dbReference>
<dbReference type="PROSITE" id="PS50885">
    <property type="entry name" value="HAMP"/>
    <property type="match status" value="1"/>
</dbReference>
<dbReference type="InterPro" id="IPR004358">
    <property type="entry name" value="Sig_transdc_His_kin-like_C"/>
</dbReference>
<evidence type="ECO:0000256" key="1">
    <source>
        <dbReference type="ARBA" id="ARBA00000085"/>
    </source>
</evidence>
<keyword evidence="8" id="KW-0812">Transmembrane</keyword>
<evidence type="ECO:0000256" key="5">
    <source>
        <dbReference type="ARBA" id="ARBA00022679"/>
    </source>
</evidence>
<comment type="catalytic activity">
    <reaction evidence="1">
        <text>ATP + protein L-histidine = ADP + protein N-phospho-L-histidine.</text>
        <dbReference type="EC" id="2.7.13.3"/>
    </reaction>
</comment>
<dbReference type="InterPro" id="IPR005467">
    <property type="entry name" value="His_kinase_dom"/>
</dbReference>
<dbReference type="InterPro" id="IPR036097">
    <property type="entry name" value="HisK_dim/P_sf"/>
</dbReference>
<sequence length="513" mass="56742">MNSLSMRERMRDISGKFRWQPGVRQEVASLLLALVLPSVLAATLMLGSFFQHQQLRQQQKNLVAVADSVSRILSAKLSADSLDRNAMEGTLKTLLEPWGDIAVLRHWRYETGNRKILSADRRESFGSVLTGMVPESRLRYNPWPLRFGLSTEVELVVAVPLLHGGVPAQRLLLTFSLASTAKELAALQRTLFILAALYGLAVMGILYLVLGKRIVRPLRALQTRLVDVSRAGGAPLHLDGPREIADLARSFNDMIKALAASEERLRANLQSLERSNAELRQAREELIRSERLSAVGHLAAGMAHEIGNPLGAVIGYLDVLSSERLPESSHGMVEAALKECARIDRLVRELLEFARPEADADLQCRLSDVVGEALDFLGNQGALKGIELSVDCRDDTPVRGSFHRLLQVAVNLLLNARDACEDRGRIEVRTGRREKEAFFEIRDSGSGIDPDQRKHIFDPFFTTKQPGRGWGLGLSICHRIVDQYGGRIEVESAVGQGSRFRVFLPAAADEGVE</sequence>
<dbReference type="EMBL" id="VNIB01000001">
    <property type="protein sequence ID" value="TYO99927.1"/>
    <property type="molecule type" value="Genomic_DNA"/>
</dbReference>
<keyword evidence="6 11" id="KW-0418">Kinase</keyword>
<feature type="domain" description="Histidine kinase" evidence="9">
    <location>
        <begin position="301"/>
        <end position="508"/>
    </location>
</feature>
<keyword evidence="12" id="KW-1185">Reference proteome</keyword>
<evidence type="ECO:0000256" key="2">
    <source>
        <dbReference type="ARBA" id="ARBA00004370"/>
    </source>
</evidence>
<evidence type="ECO:0000313" key="12">
    <source>
        <dbReference type="Proteomes" id="UP000324159"/>
    </source>
</evidence>
<dbReference type="SMART" id="SM00304">
    <property type="entry name" value="HAMP"/>
    <property type="match status" value="1"/>
</dbReference>
<dbReference type="GO" id="GO:0016020">
    <property type="term" value="C:membrane"/>
    <property type="evidence" value="ECO:0007669"/>
    <property type="project" value="UniProtKB-SubCell"/>
</dbReference>
<dbReference type="PANTHER" id="PTHR43065:SF42">
    <property type="entry name" value="TWO-COMPONENT SENSOR PPRA"/>
    <property type="match status" value="1"/>
</dbReference>
<reference evidence="11 12" key="1">
    <citation type="submission" date="2019-07" db="EMBL/GenBank/DDBJ databases">
        <title>Genomic Encyclopedia of Type Strains, Phase IV (KMG-IV): sequencing the most valuable type-strain genomes for metagenomic binning, comparative biology and taxonomic classification.</title>
        <authorList>
            <person name="Goeker M."/>
        </authorList>
    </citation>
    <scope>NUCLEOTIDE SEQUENCE [LARGE SCALE GENOMIC DNA]</scope>
    <source>
        <strain evidence="11 12">SS015</strain>
    </source>
</reference>
<dbReference type="PROSITE" id="PS50109">
    <property type="entry name" value="HIS_KIN"/>
    <property type="match status" value="1"/>
</dbReference>
<dbReference type="Gene3D" id="6.10.340.10">
    <property type="match status" value="1"/>
</dbReference>
<dbReference type="InterPro" id="IPR003661">
    <property type="entry name" value="HisK_dim/P_dom"/>
</dbReference>
<evidence type="ECO:0000313" key="11">
    <source>
        <dbReference type="EMBL" id="TYO99927.1"/>
    </source>
</evidence>
<keyword evidence="4" id="KW-0597">Phosphoprotein</keyword>
<name>A0A5D3WMY2_9BACT</name>
<proteinExistence type="predicted"/>
<evidence type="ECO:0000259" key="10">
    <source>
        <dbReference type="PROSITE" id="PS50885"/>
    </source>
</evidence>
<keyword evidence="5" id="KW-0808">Transferase</keyword>
<evidence type="ECO:0000259" key="9">
    <source>
        <dbReference type="PROSITE" id="PS50109"/>
    </source>
</evidence>
<keyword evidence="7" id="KW-0175">Coiled coil</keyword>
<dbReference type="AlphaFoldDB" id="A0A5D3WMY2"/>
<dbReference type="Proteomes" id="UP000324159">
    <property type="component" value="Unassembled WGS sequence"/>
</dbReference>
<keyword evidence="8" id="KW-1133">Transmembrane helix</keyword>
<dbReference type="CDD" id="cd00082">
    <property type="entry name" value="HisKA"/>
    <property type="match status" value="1"/>
</dbReference>
<evidence type="ECO:0000256" key="7">
    <source>
        <dbReference type="SAM" id="Coils"/>
    </source>
</evidence>
<dbReference type="SMART" id="SM00387">
    <property type="entry name" value="HATPase_c"/>
    <property type="match status" value="1"/>
</dbReference>
<feature type="coiled-coil region" evidence="7">
    <location>
        <begin position="255"/>
        <end position="292"/>
    </location>
</feature>
<dbReference type="SMART" id="SM00388">
    <property type="entry name" value="HisKA"/>
    <property type="match status" value="1"/>
</dbReference>
<dbReference type="GO" id="GO:0000155">
    <property type="term" value="F:phosphorelay sensor kinase activity"/>
    <property type="evidence" value="ECO:0007669"/>
    <property type="project" value="InterPro"/>
</dbReference>
<feature type="domain" description="HAMP" evidence="10">
    <location>
        <begin position="212"/>
        <end position="263"/>
    </location>
</feature>
<keyword evidence="8" id="KW-0472">Membrane</keyword>
<evidence type="ECO:0000256" key="4">
    <source>
        <dbReference type="ARBA" id="ARBA00022553"/>
    </source>
</evidence>
<dbReference type="InterPro" id="IPR003660">
    <property type="entry name" value="HAMP_dom"/>
</dbReference>
<dbReference type="EC" id="2.7.13.3" evidence="3"/>
<dbReference type="CDD" id="cd06225">
    <property type="entry name" value="HAMP"/>
    <property type="match status" value="1"/>
</dbReference>
<dbReference type="Pfam" id="PF02518">
    <property type="entry name" value="HATPase_c"/>
    <property type="match status" value="1"/>
</dbReference>
<comment type="subcellular location">
    <subcellularLocation>
        <location evidence="2">Membrane</location>
    </subcellularLocation>
</comment>
<dbReference type="RefSeq" id="WP_187426566.1">
    <property type="nucleotide sequence ID" value="NZ_VNIB01000001.1"/>
</dbReference>